<evidence type="ECO:0000256" key="2">
    <source>
        <dbReference type="SAM" id="SignalP"/>
    </source>
</evidence>
<dbReference type="InterPro" id="IPR013228">
    <property type="entry name" value="PE-PPE_C"/>
</dbReference>
<dbReference type="InterPro" id="IPR029058">
    <property type="entry name" value="AB_hydrolase_fold"/>
</dbReference>
<organism evidence="4 5">
    <name type="scientific">[Mycobacterium] manitobense</name>
    <dbReference type="NCBI Taxonomy" id="190147"/>
    <lineage>
        <taxon>Bacteria</taxon>
        <taxon>Bacillati</taxon>
        <taxon>Actinomycetota</taxon>
        <taxon>Actinomycetes</taxon>
        <taxon>Mycobacteriales</taxon>
        <taxon>Mycobacteriaceae</taxon>
        <taxon>Mycolicibacterium</taxon>
    </lineage>
</organism>
<accession>A0A9X3BRG0</accession>
<comment type="caution">
    <text evidence="4">The sequence shown here is derived from an EMBL/GenBank/DDBJ whole genome shotgun (WGS) entry which is preliminary data.</text>
</comment>
<evidence type="ECO:0000256" key="1">
    <source>
        <dbReference type="SAM" id="MobiDB-lite"/>
    </source>
</evidence>
<proteinExistence type="predicted"/>
<name>A0A9X3BRG0_9MYCO</name>
<gene>
    <name evidence="4" type="ORF">H7I41_29800</name>
</gene>
<reference evidence="4" key="1">
    <citation type="submission" date="2020-07" db="EMBL/GenBank/DDBJ databases">
        <authorList>
            <person name="Pettersson B.M.F."/>
            <person name="Behra P.R.K."/>
            <person name="Ramesh M."/>
            <person name="Das S."/>
            <person name="Dasgupta S."/>
            <person name="Kirsebom L.A."/>
        </authorList>
    </citation>
    <scope>NUCLEOTIDE SEQUENCE</scope>
    <source>
        <strain evidence="4">DSM 44615</strain>
    </source>
</reference>
<dbReference type="Proteomes" id="UP001140293">
    <property type="component" value="Unassembled WGS sequence"/>
</dbReference>
<feature type="signal peptide" evidence="2">
    <location>
        <begin position="1"/>
        <end position="32"/>
    </location>
</feature>
<feature type="compositionally biased region" description="Low complexity" evidence="1">
    <location>
        <begin position="382"/>
        <end position="395"/>
    </location>
</feature>
<evidence type="ECO:0000313" key="5">
    <source>
        <dbReference type="Proteomes" id="UP001140293"/>
    </source>
</evidence>
<dbReference type="AlphaFoldDB" id="A0A9X3BRG0"/>
<protein>
    <submittedName>
        <fullName evidence="4">PE-PPE domain-containing protein</fullName>
    </submittedName>
</protein>
<dbReference type="EMBL" id="JACKSJ010000273">
    <property type="protein sequence ID" value="MCV7174120.1"/>
    <property type="molecule type" value="Genomic_DNA"/>
</dbReference>
<dbReference type="SUPFAM" id="SSF53474">
    <property type="entry name" value="alpha/beta-Hydrolases"/>
    <property type="match status" value="1"/>
</dbReference>
<feature type="domain" description="PE-PPE" evidence="3">
    <location>
        <begin position="96"/>
        <end position="322"/>
    </location>
</feature>
<feature type="compositionally biased region" description="Basic and acidic residues" evidence="1">
    <location>
        <begin position="451"/>
        <end position="463"/>
    </location>
</feature>
<evidence type="ECO:0000259" key="3">
    <source>
        <dbReference type="Pfam" id="PF08237"/>
    </source>
</evidence>
<feature type="chain" id="PRO_5040775802" evidence="2">
    <location>
        <begin position="33"/>
        <end position="494"/>
    </location>
</feature>
<keyword evidence="2" id="KW-0732">Signal</keyword>
<keyword evidence="5" id="KW-1185">Reference proteome</keyword>
<reference evidence="4" key="2">
    <citation type="journal article" date="2022" name="BMC Genomics">
        <title>Comparative genome analysis of mycobacteria focusing on tRNA and non-coding RNA.</title>
        <authorList>
            <person name="Behra P.R.K."/>
            <person name="Pettersson B.M.F."/>
            <person name="Ramesh M."/>
            <person name="Das S."/>
            <person name="Dasgupta S."/>
            <person name="Kirsebom L.A."/>
        </authorList>
    </citation>
    <scope>NUCLEOTIDE SEQUENCE</scope>
    <source>
        <strain evidence="4">DSM 44615</strain>
    </source>
</reference>
<dbReference type="Gene3D" id="3.40.50.1820">
    <property type="entry name" value="alpha/beta hydrolase"/>
    <property type="match status" value="1"/>
</dbReference>
<dbReference type="RefSeq" id="WP_264016290.1">
    <property type="nucleotide sequence ID" value="NZ_JACKSJ010000273.1"/>
</dbReference>
<feature type="region of interest" description="Disordered" evidence="1">
    <location>
        <begin position="369"/>
        <end position="494"/>
    </location>
</feature>
<evidence type="ECO:0000313" key="4">
    <source>
        <dbReference type="EMBL" id="MCV7174120.1"/>
    </source>
</evidence>
<dbReference type="Pfam" id="PF08237">
    <property type="entry name" value="PE-PPE"/>
    <property type="match status" value="1"/>
</dbReference>
<sequence length="494" mass="51484">MAVGKHRKHARRMKLAPVVTTGLALPVAGALAAVCATNPTIAEVGLAAATTTIFVDGTVSPFLTDRDDPPGSNPLGSNTGRMTKSFDGRYDNFPNNKFVDYPGSLGIVSILSHGLGAPTFDESEQEAVDKLKTEILADESTETLYVVGYSQGASAVVRAIKDLEADEESGYTPSNVVVILAANPRRNDGGLLTRFPAFTLPLVGATFGEGTTSGETKIIQVTKQYDGVADAPVYFLNPVADANAILGYVYLHSGYYQDVTATDELPANGAIVTEYGNVTDILIENKPGDLPLTMPLKSIGVPDEVIKALDPFLRAVIETAYDRPGPGDEFPSEPVPFKLLPGPDQWADDAQSVAAGAVQTVQALGSLGSPAATLQDGDNARTTANTPPAPATTAAGSDLGAKTAVEPAPPKKSWRINRVKPAAKTESTEKSTSGGYKPGDGIRSVHGSVRKAVESLTRTKSDTRGAQSQDDADSEGPERSDAGSGTDRSSAPAS</sequence>